<organism evidence="3 4">
    <name type="scientific">Skermania pinensis</name>
    <dbReference type="NCBI Taxonomy" id="39122"/>
    <lineage>
        <taxon>Bacteria</taxon>
        <taxon>Bacillati</taxon>
        <taxon>Actinomycetota</taxon>
        <taxon>Actinomycetes</taxon>
        <taxon>Mycobacteriales</taxon>
        <taxon>Gordoniaceae</taxon>
        <taxon>Skermania</taxon>
    </lineage>
</organism>
<dbReference type="CDD" id="cd00093">
    <property type="entry name" value="HTH_XRE"/>
    <property type="match status" value="1"/>
</dbReference>
<feature type="domain" description="HTH cro/C1-type" evidence="2">
    <location>
        <begin position="7"/>
        <end position="61"/>
    </location>
</feature>
<dbReference type="EMBL" id="CP079105">
    <property type="protein sequence ID" value="QXQ13031.1"/>
    <property type="molecule type" value="Genomic_DNA"/>
</dbReference>
<dbReference type="InterPro" id="IPR052345">
    <property type="entry name" value="Rad_response_metalloprotease"/>
</dbReference>
<evidence type="ECO:0000256" key="1">
    <source>
        <dbReference type="ARBA" id="ARBA00007227"/>
    </source>
</evidence>
<evidence type="ECO:0000313" key="3">
    <source>
        <dbReference type="EMBL" id="QXQ13031.1"/>
    </source>
</evidence>
<dbReference type="InterPro" id="IPR010982">
    <property type="entry name" value="Lambda_DNA-bd_dom_sf"/>
</dbReference>
<dbReference type="Gene3D" id="1.10.260.40">
    <property type="entry name" value="lambda repressor-like DNA-binding domains"/>
    <property type="match status" value="1"/>
</dbReference>
<keyword evidence="4" id="KW-1185">Reference proteome</keyword>
<protein>
    <submittedName>
        <fullName evidence="3">XRE family transcriptional regulator</fullName>
    </submittedName>
</protein>
<evidence type="ECO:0000259" key="2">
    <source>
        <dbReference type="PROSITE" id="PS50943"/>
    </source>
</evidence>
<dbReference type="PROSITE" id="PS50943">
    <property type="entry name" value="HTH_CROC1"/>
    <property type="match status" value="1"/>
</dbReference>
<dbReference type="Pfam" id="PF01381">
    <property type="entry name" value="HTH_3"/>
    <property type="match status" value="1"/>
</dbReference>
<dbReference type="InterPro" id="IPR010359">
    <property type="entry name" value="IrrE_HExxH"/>
</dbReference>
<proteinExistence type="inferred from homology"/>
<dbReference type="Proteomes" id="UP000887023">
    <property type="component" value="Chromosome"/>
</dbReference>
<dbReference type="PANTHER" id="PTHR43236">
    <property type="entry name" value="ANTITOXIN HIGA1"/>
    <property type="match status" value="1"/>
</dbReference>
<dbReference type="Gene3D" id="1.10.10.2910">
    <property type="match status" value="1"/>
</dbReference>
<dbReference type="SMART" id="SM00530">
    <property type="entry name" value="HTH_XRE"/>
    <property type="match status" value="1"/>
</dbReference>
<dbReference type="Pfam" id="PF06114">
    <property type="entry name" value="Peptidase_M78"/>
    <property type="match status" value="1"/>
</dbReference>
<gene>
    <name evidence="3" type="ORF">KV203_14115</name>
</gene>
<dbReference type="SUPFAM" id="SSF47413">
    <property type="entry name" value="lambda repressor-like DNA-binding domains"/>
    <property type="match status" value="1"/>
</dbReference>
<accession>A0ABX8S6E3</accession>
<dbReference type="PANTHER" id="PTHR43236:SF1">
    <property type="entry name" value="BLL7220 PROTEIN"/>
    <property type="match status" value="1"/>
</dbReference>
<sequence>MFNPSRLKLARQRLALTLTKLADQSGVSLRSLTNYENGKLAPNEDNLLKLARALSVPPKFFDRDTAETIPVEAASFRKLSKTTATRRDAVLASATLAVEFFAVIESKFKLPAPDTPSFDKLSPEEAADLVRHRWNLGDRPIPNMIHLLESKGVRVAALRHEYTDIDAFCFVRDSSPYVFLNTSRSGERQRFDAAHELGHLVLHGEQDMDPSTSKEREAEANRFAATFLMPRTAVLAQSMHNASLERILAARSFWKVSAMAMTHRLHELDLVSDWQYRSTCMTLSERGYRSTEPGGIVPETSQLLRKVMFGSASKVNVRDAASDLDLYQDDVRDFIRDLVPVAA</sequence>
<dbReference type="InterPro" id="IPR001387">
    <property type="entry name" value="Cro/C1-type_HTH"/>
</dbReference>
<reference evidence="3" key="1">
    <citation type="submission" date="2021-07" db="EMBL/GenBank/DDBJ databases">
        <title>Candidatus Kaistella beijingensis sp. nov. isolated from a municipal wastewater treatment plant is involved in sludge foaming.</title>
        <authorList>
            <person name="Song Y."/>
            <person name="Liu S.-J."/>
        </authorList>
    </citation>
    <scope>NUCLEOTIDE SEQUENCE</scope>
    <source>
        <strain evidence="3">DSM 43998</strain>
    </source>
</reference>
<comment type="similarity">
    <text evidence="1">Belongs to the short-chain fatty acyl-CoA assimilation regulator (ScfR) family.</text>
</comment>
<evidence type="ECO:0000313" key="4">
    <source>
        <dbReference type="Proteomes" id="UP000887023"/>
    </source>
</evidence>
<dbReference type="RefSeq" id="WP_066470203.1">
    <property type="nucleotide sequence ID" value="NZ_CBCRUZ010000002.1"/>
</dbReference>
<name>A0ABX8S6E3_9ACTN</name>